<evidence type="ECO:0000313" key="2">
    <source>
        <dbReference type="Proteomes" id="UP000887567"/>
    </source>
</evidence>
<name>A0A913YBH2_EXADI</name>
<reference evidence="1" key="1">
    <citation type="submission" date="2022-11" db="UniProtKB">
        <authorList>
            <consortium name="EnsemblMetazoa"/>
        </authorList>
    </citation>
    <scope>IDENTIFICATION</scope>
</reference>
<dbReference type="OrthoDB" id="5952218at2759"/>
<dbReference type="AlphaFoldDB" id="A0A913YBH2"/>
<protein>
    <submittedName>
        <fullName evidence="1">Uncharacterized protein</fullName>
    </submittedName>
</protein>
<dbReference type="RefSeq" id="XP_020917212.1">
    <property type="nucleotide sequence ID" value="XM_021061553.2"/>
</dbReference>
<accession>A0A913YBH2</accession>
<organism evidence="1 2">
    <name type="scientific">Exaiptasia diaphana</name>
    <name type="common">Tropical sea anemone</name>
    <name type="synonym">Aiptasia pulchella</name>
    <dbReference type="NCBI Taxonomy" id="2652724"/>
    <lineage>
        <taxon>Eukaryota</taxon>
        <taxon>Metazoa</taxon>
        <taxon>Cnidaria</taxon>
        <taxon>Anthozoa</taxon>
        <taxon>Hexacorallia</taxon>
        <taxon>Actiniaria</taxon>
        <taxon>Aiptasiidae</taxon>
        <taxon>Exaiptasia</taxon>
    </lineage>
</organism>
<dbReference type="KEGG" id="epa:110254547"/>
<dbReference type="EnsemblMetazoa" id="XM_021061555.2">
    <property type="protein sequence ID" value="XP_020917214.1"/>
    <property type="gene ID" value="LOC110254547"/>
</dbReference>
<dbReference type="OMA" id="WHASGRK"/>
<dbReference type="EnsemblMetazoa" id="XM_021061553.2">
    <property type="protein sequence ID" value="XP_020917212.1"/>
    <property type="gene ID" value="LOC110254547"/>
</dbReference>
<proteinExistence type="predicted"/>
<evidence type="ECO:0000313" key="1">
    <source>
        <dbReference type="EnsemblMetazoa" id="XP_020917214.1"/>
    </source>
</evidence>
<dbReference type="Proteomes" id="UP000887567">
    <property type="component" value="Unplaced"/>
</dbReference>
<keyword evidence="2" id="KW-1185">Reference proteome</keyword>
<dbReference type="GeneID" id="110254547"/>
<sequence>MAKRTTFKRVLLLFSEENLENADKLRTVIESESNGDADIVDLVDIQTRRLNLENELESCDCIILISSPRTTELIDNEQSLIFKAEGGTEVNFDGKTINQYFQHCREKAIRSKVIPVSFIDLPRVLQSPCGRKLYRGHICFGIEKGKVTERMLEGDMLQSLIALIRGKR</sequence>
<dbReference type="RefSeq" id="XP_020917214.1">
    <property type="nucleotide sequence ID" value="XM_021061555.2"/>
</dbReference>